<reference evidence="3" key="2">
    <citation type="journal article" date="2017" name="Nat. Plants">
        <title>The Aegilops tauschii genome reveals multiple impacts of transposons.</title>
        <authorList>
            <person name="Zhao G."/>
            <person name="Zou C."/>
            <person name="Li K."/>
            <person name="Wang K."/>
            <person name="Li T."/>
            <person name="Gao L."/>
            <person name="Zhang X."/>
            <person name="Wang H."/>
            <person name="Yang Z."/>
            <person name="Liu X."/>
            <person name="Jiang W."/>
            <person name="Mao L."/>
            <person name="Kong X."/>
            <person name="Jiao Y."/>
            <person name="Jia J."/>
        </authorList>
    </citation>
    <scope>NUCLEOTIDE SEQUENCE [LARGE SCALE GENOMIC DNA]</scope>
    <source>
        <strain evidence="3">cv. AL8/78</strain>
    </source>
</reference>
<evidence type="ECO:0000313" key="3">
    <source>
        <dbReference type="Proteomes" id="UP000015105"/>
    </source>
</evidence>
<evidence type="ECO:0000259" key="1">
    <source>
        <dbReference type="Pfam" id="PF13883"/>
    </source>
</evidence>
<keyword evidence="3" id="KW-1185">Reference proteome</keyword>
<dbReference type="InterPro" id="IPR055343">
    <property type="entry name" value="CREG_beta-barrel"/>
</dbReference>
<reference evidence="3" key="1">
    <citation type="journal article" date="2014" name="Science">
        <title>Ancient hybridizations among the ancestral genomes of bread wheat.</title>
        <authorList>
            <consortium name="International Wheat Genome Sequencing Consortium,"/>
            <person name="Marcussen T."/>
            <person name="Sandve S.R."/>
            <person name="Heier L."/>
            <person name="Spannagl M."/>
            <person name="Pfeifer M."/>
            <person name="Jakobsen K.S."/>
            <person name="Wulff B.B."/>
            <person name="Steuernagel B."/>
            <person name="Mayer K.F."/>
            <person name="Olsen O.A."/>
        </authorList>
    </citation>
    <scope>NUCLEOTIDE SEQUENCE [LARGE SCALE GENOMIC DNA]</scope>
    <source>
        <strain evidence="3">cv. AL8/78</strain>
    </source>
</reference>
<dbReference type="AlphaFoldDB" id="A0A453IDF6"/>
<accession>A0A453IDF6</accession>
<dbReference type="Gene3D" id="3.20.180.10">
    <property type="entry name" value="PNP-oxidase-like"/>
    <property type="match status" value="1"/>
</dbReference>
<dbReference type="STRING" id="200361.A0A453IDF6"/>
<evidence type="ECO:0000313" key="2">
    <source>
        <dbReference type="EnsemblPlants" id="AET4Gv20528000.5"/>
    </source>
</evidence>
<reference evidence="2" key="4">
    <citation type="submission" date="2019-03" db="UniProtKB">
        <authorList>
            <consortium name="EnsemblPlants"/>
        </authorList>
    </citation>
    <scope>IDENTIFICATION</scope>
</reference>
<dbReference type="EnsemblPlants" id="AET4Gv20528000.5">
    <property type="protein sequence ID" value="AET4Gv20528000.5"/>
    <property type="gene ID" value="AET4Gv20528000"/>
</dbReference>
<dbReference type="Gramene" id="AET4Gv20528000.5">
    <property type="protein sequence ID" value="AET4Gv20528000.5"/>
    <property type="gene ID" value="AET4Gv20528000"/>
</dbReference>
<proteinExistence type="predicted"/>
<dbReference type="SUPFAM" id="SSF50475">
    <property type="entry name" value="FMN-binding split barrel"/>
    <property type="match status" value="1"/>
</dbReference>
<dbReference type="PANTHER" id="PTHR37375">
    <property type="entry name" value="EXPRESSED PROTEIN"/>
    <property type="match status" value="1"/>
</dbReference>
<dbReference type="InterPro" id="IPR012349">
    <property type="entry name" value="Split_barrel_FMN-bd"/>
</dbReference>
<name>A0A453IDF6_AEGTS</name>
<sequence>DPHHPFTPGGAPSLPRHISASSWCARGAEAMAMAKAKSTALSAAEKCRNILGASWEAHLNTIKADAKGSKGEVYTSRVHYMVQKGMPYLIVPENDMHNINIIIDERGSLSVSSPVPGRLASLLKSINKLPPRVAMTGDVLRMKETKIPVIAESFKKAILKEHKAASEATYGVSTVLSSASATCRSRSEGLLSLLNEESSYNILKFEIGSCVFIDSLGSSHNIELDTFEPPKADLLLPFSAKLIDGINRSDPRRRALILFCFEYFDVTARDAVLLSVDHHGFEVLARVPERATAPDVPQQYHWKEFRFTFKEAVKDVEDFCRMLVELEEEALHSVKSYSGLG</sequence>
<dbReference type="Pfam" id="PF13883">
    <property type="entry name" value="CREG_beta-barrel"/>
    <property type="match status" value="1"/>
</dbReference>
<protein>
    <recommendedName>
        <fullName evidence="1">CREG-like beta-barrel domain-containing protein</fullName>
    </recommendedName>
</protein>
<organism evidence="2 3">
    <name type="scientific">Aegilops tauschii subsp. strangulata</name>
    <name type="common">Goatgrass</name>
    <dbReference type="NCBI Taxonomy" id="200361"/>
    <lineage>
        <taxon>Eukaryota</taxon>
        <taxon>Viridiplantae</taxon>
        <taxon>Streptophyta</taxon>
        <taxon>Embryophyta</taxon>
        <taxon>Tracheophyta</taxon>
        <taxon>Spermatophyta</taxon>
        <taxon>Magnoliopsida</taxon>
        <taxon>Liliopsida</taxon>
        <taxon>Poales</taxon>
        <taxon>Poaceae</taxon>
        <taxon>BOP clade</taxon>
        <taxon>Pooideae</taxon>
        <taxon>Triticodae</taxon>
        <taxon>Triticeae</taxon>
        <taxon>Triticinae</taxon>
        <taxon>Aegilops</taxon>
    </lineage>
</organism>
<feature type="domain" description="CREG-like beta-barrel" evidence="1">
    <location>
        <begin position="40"/>
        <end position="226"/>
    </location>
</feature>
<dbReference type="Gene3D" id="2.30.110.10">
    <property type="entry name" value="Electron Transport, Fmn-binding Protein, Chain A"/>
    <property type="match status" value="1"/>
</dbReference>
<reference evidence="2" key="5">
    <citation type="journal article" date="2021" name="G3 (Bethesda)">
        <title>Aegilops tauschii genome assembly Aet v5.0 features greater sequence contiguity and improved annotation.</title>
        <authorList>
            <person name="Wang L."/>
            <person name="Zhu T."/>
            <person name="Rodriguez J.C."/>
            <person name="Deal K.R."/>
            <person name="Dubcovsky J."/>
            <person name="McGuire P.E."/>
            <person name="Lux T."/>
            <person name="Spannagl M."/>
            <person name="Mayer K.F.X."/>
            <person name="Baldrich P."/>
            <person name="Meyers B.C."/>
            <person name="Huo N."/>
            <person name="Gu Y.Q."/>
            <person name="Zhou H."/>
            <person name="Devos K.M."/>
            <person name="Bennetzen J.L."/>
            <person name="Unver T."/>
            <person name="Budak H."/>
            <person name="Gulick P.J."/>
            <person name="Galiba G."/>
            <person name="Kalapos B."/>
            <person name="Nelson D.R."/>
            <person name="Li P."/>
            <person name="You F.M."/>
            <person name="Luo M.C."/>
            <person name="Dvorak J."/>
        </authorList>
    </citation>
    <scope>NUCLEOTIDE SEQUENCE [LARGE SCALE GENOMIC DNA]</scope>
    <source>
        <strain evidence="2">cv. AL8/78</strain>
    </source>
</reference>
<dbReference type="Proteomes" id="UP000015105">
    <property type="component" value="Chromosome 4D"/>
</dbReference>
<dbReference type="InterPro" id="IPR037119">
    <property type="entry name" value="Haem_oxidase_HugZ-like_sf"/>
</dbReference>
<reference evidence="2" key="3">
    <citation type="journal article" date="2017" name="Nature">
        <title>Genome sequence of the progenitor of the wheat D genome Aegilops tauschii.</title>
        <authorList>
            <person name="Luo M.C."/>
            <person name="Gu Y.Q."/>
            <person name="Puiu D."/>
            <person name="Wang H."/>
            <person name="Twardziok S.O."/>
            <person name="Deal K.R."/>
            <person name="Huo N."/>
            <person name="Zhu T."/>
            <person name="Wang L."/>
            <person name="Wang Y."/>
            <person name="McGuire P.E."/>
            <person name="Liu S."/>
            <person name="Long H."/>
            <person name="Ramasamy R.K."/>
            <person name="Rodriguez J.C."/>
            <person name="Van S.L."/>
            <person name="Yuan L."/>
            <person name="Wang Z."/>
            <person name="Xia Z."/>
            <person name="Xiao L."/>
            <person name="Anderson O.D."/>
            <person name="Ouyang S."/>
            <person name="Liang Y."/>
            <person name="Zimin A.V."/>
            <person name="Pertea G."/>
            <person name="Qi P."/>
            <person name="Bennetzen J.L."/>
            <person name="Dai X."/>
            <person name="Dawson M.W."/>
            <person name="Muller H.G."/>
            <person name="Kugler K."/>
            <person name="Rivarola-Duarte L."/>
            <person name="Spannagl M."/>
            <person name="Mayer K.F.X."/>
            <person name="Lu F.H."/>
            <person name="Bevan M.W."/>
            <person name="Leroy P."/>
            <person name="Li P."/>
            <person name="You F.M."/>
            <person name="Sun Q."/>
            <person name="Liu Z."/>
            <person name="Lyons E."/>
            <person name="Wicker T."/>
            <person name="Salzberg S.L."/>
            <person name="Devos K.M."/>
            <person name="Dvorak J."/>
        </authorList>
    </citation>
    <scope>NUCLEOTIDE SEQUENCE [LARGE SCALE GENOMIC DNA]</scope>
    <source>
        <strain evidence="2">cv. AL8/78</strain>
    </source>
</reference>
<dbReference type="PANTHER" id="PTHR37375:SF1">
    <property type="entry name" value="DUF2470 DOMAIN-CONTAINING PROTEIN"/>
    <property type="match status" value="1"/>
</dbReference>